<name>A0A9P8LBM9_9PEZI</name>
<proteinExistence type="predicted"/>
<feature type="compositionally biased region" description="Acidic residues" evidence="1">
    <location>
        <begin position="84"/>
        <end position="101"/>
    </location>
</feature>
<feature type="region of interest" description="Disordered" evidence="1">
    <location>
        <begin position="1"/>
        <end position="23"/>
    </location>
</feature>
<evidence type="ECO:0000313" key="3">
    <source>
        <dbReference type="Proteomes" id="UP000750711"/>
    </source>
</evidence>
<dbReference type="EMBL" id="JAGHQM010000654">
    <property type="protein sequence ID" value="KAH0559207.1"/>
    <property type="molecule type" value="Genomic_DNA"/>
</dbReference>
<dbReference type="AlphaFoldDB" id="A0A9P8LBM9"/>
<gene>
    <name evidence="2" type="ORF">GP486_004273</name>
</gene>
<feature type="compositionally biased region" description="Polar residues" evidence="1">
    <location>
        <begin position="1"/>
        <end position="12"/>
    </location>
</feature>
<reference evidence="2" key="1">
    <citation type="submission" date="2021-03" db="EMBL/GenBank/DDBJ databases">
        <title>Comparative genomics and phylogenomic investigation of the class Geoglossomycetes provide insights into ecological specialization and systematics.</title>
        <authorList>
            <person name="Melie T."/>
            <person name="Pirro S."/>
            <person name="Miller A.N."/>
            <person name="Quandt A."/>
        </authorList>
    </citation>
    <scope>NUCLEOTIDE SEQUENCE</scope>
    <source>
        <strain evidence="2">CAQ_001_2017</strain>
    </source>
</reference>
<feature type="region of interest" description="Disordered" evidence="1">
    <location>
        <begin position="63"/>
        <end position="109"/>
    </location>
</feature>
<keyword evidence="3" id="KW-1185">Reference proteome</keyword>
<comment type="caution">
    <text evidence="2">The sequence shown here is derived from an EMBL/GenBank/DDBJ whole genome shotgun (WGS) entry which is preliminary data.</text>
</comment>
<evidence type="ECO:0000313" key="2">
    <source>
        <dbReference type="EMBL" id="KAH0559207.1"/>
    </source>
</evidence>
<feature type="non-terminal residue" evidence="2">
    <location>
        <position position="1"/>
    </location>
</feature>
<sequence>TFKHSISSLTSGRHSKKNEELTAFNKEKEVKKAKKRKQVKGIAQDEVVTVATVEKKLEELAMKDTTRTLRSHQPMKKPESGTSDSEEDIEESSEEEEEEISECIVVAPL</sequence>
<organism evidence="2 3">
    <name type="scientific">Trichoglossum hirsutum</name>
    <dbReference type="NCBI Taxonomy" id="265104"/>
    <lineage>
        <taxon>Eukaryota</taxon>
        <taxon>Fungi</taxon>
        <taxon>Dikarya</taxon>
        <taxon>Ascomycota</taxon>
        <taxon>Pezizomycotina</taxon>
        <taxon>Geoglossomycetes</taxon>
        <taxon>Geoglossales</taxon>
        <taxon>Geoglossaceae</taxon>
        <taxon>Trichoglossum</taxon>
    </lineage>
</organism>
<protein>
    <submittedName>
        <fullName evidence="2">Uncharacterized protein</fullName>
    </submittedName>
</protein>
<evidence type="ECO:0000256" key="1">
    <source>
        <dbReference type="SAM" id="MobiDB-lite"/>
    </source>
</evidence>
<accession>A0A9P8LBM9</accession>
<dbReference type="Proteomes" id="UP000750711">
    <property type="component" value="Unassembled WGS sequence"/>
</dbReference>